<dbReference type="Pfam" id="PF17769">
    <property type="entry name" value="PurK_C"/>
    <property type="match status" value="1"/>
</dbReference>
<reference evidence="13 14" key="1">
    <citation type="journal article" date="2018" name="MBio">
        <title>Comparative Genomics Reveals the Core Gene Toolbox for the Fungus-Insect Symbiosis.</title>
        <authorList>
            <person name="Wang Y."/>
            <person name="Stata M."/>
            <person name="Wang W."/>
            <person name="Stajich J.E."/>
            <person name="White M.M."/>
            <person name="Moncalvo J.M."/>
        </authorList>
    </citation>
    <scope>NUCLEOTIDE SEQUENCE [LARGE SCALE GENOMIC DNA]</scope>
    <source>
        <strain evidence="13 14">AUS-77-4</strain>
    </source>
</reference>
<protein>
    <recommendedName>
        <fullName evidence="5 11">Phosphoribosylaminoimidazole carboxylase</fullName>
        <ecNumber evidence="4 11">4.1.1.21</ecNumber>
    </recommendedName>
</protein>
<evidence type="ECO:0000256" key="2">
    <source>
        <dbReference type="ARBA" id="ARBA00004747"/>
    </source>
</evidence>
<dbReference type="UniPathway" id="UPA00074">
    <property type="reaction ID" value="UER00130"/>
</dbReference>
<dbReference type="InterPro" id="IPR011761">
    <property type="entry name" value="ATP-grasp"/>
</dbReference>
<dbReference type="NCBIfam" id="TIGR01162">
    <property type="entry name" value="purE"/>
    <property type="match status" value="1"/>
</dbReference>
<evidence type="ECO:0000256" key="1">
    <source>
        <dbReference type="ARBA" id="ARBA00001244"/>
    </source>
</evidence>
<evidence type="ECO:0000256" key="7">
    <source>
        <dbReference type="ARBA" id="ARBA00022755"/>
    </source>
</evidence>
<proteinExistence type="inferred from homology"/>
<dbReference type="InterPro" id="IPR016301">
    <property type="entry name" value="Ade2_fungi/plant"/>
</dbReference>
<evidence type="ECO:0000256" key="6">
    <source>
        <dbReference type="ARBA" id="ARBA00022741"/>
    </source>
</evidence>
<comment type="similarity">
    <text evidence="3 11">In the C-terminal section; belongs to the AIR carboxylase family. Class I subfamily.</text>
</comment>
<dbReference type="InterPro" id="IPR016185">
    <property type="entry name" value="PreATP-grasp_dom_sf"/>
</dbReference>
<dbReference type="EC" id="4.1.1.21" evidence="4 11"/>
<evidence type="ECO:0000256" key="11">
    <source>
        <dbReference type="PIRNR" id="PIRNR001340"/>
    </source>
</evidence>
<dbReference type="Gene3D" id="3.40.50.1970">
    <property type="match status" value="1"/>
</dbReference>
<evidence type="ECO:0000259" key="12">
    <source>
        <dbReference type="PROSITE" id="PS50975"/>
    </source>
</evidence>
<dbReference type="Gene3D" id="3.40.50.20">
    <property type="match status" value="1"/>
</dbReference>
<dbReference type="NCBIfam" id="NF004679">
    <property type="entry name" value="PRK06019.1-5"/>
    <property type="match status" value="1"/>
</dbReference>
<dbReference type="HAMAP" id="MF_01928">
    <property type="entry name" value="PurK"/>
    <property type="match status" value="1"/>
</dbReference>
<dbReference type="FunFam" id="3.30.470.20:FF:000037">
    <property type="entry name" value="Phosphoribosylaminoimidazole carboxylase, chloroplastic"/>
    <property type="match status" value="1"/>
</dbReference>
<dbReference type="Gene3D" id="3.30.470.20">
    <property type="entry name" value="ATP-grasp fold, B domain"/>
    <property type="match status" value="1"/>
</dbReference>
<dbReference type="EMBL" id="MBFT01000865">
    <property type="protein sequence ID" value="PVU86687.1"/>
    <property type="molecule type" value="Genomic_DNA"/>
</dbReference>
<dbReference type="InterPro" id="IPR054350">
    <property type="entry name" value="PurT/PurK_preATP-grasp"/>
</dbReference>
<evidence type="ECO:0000313" key="13">
    <source>
        <dbReference type="EMBL" id="PVU86687.1"/>
    </source>
</evidence>
<dbReference type="STRING" id="61424.A0A2T9Y305"/>
<keyword evidence="8 11" id="KW-0210">Decarboxylase</keyword>
<evidence type="ECO:0000256" key="8">
    <source>
        <dbReference type="ARBA" id="ARBA00022793"/>
    </source>
</evidence>
<dbReference type="InterPro" id="IPR011054">
    <property type="entry name" value="Rudment_hybrid_motif"/>
</dbReference>
<feature type="domain" description="ATP-grasp" evidence="12">
    <location>
        <begin position="121"/>
        <end position="339"/>
    </location>
</feature>
<keyword evidence="10 11" id="KW-0456">Lyase</keyword>
<dbReference type="InterPro" id="IPR040686">
    <property type="entry name" value="PurK_C"/>
</dbReference>
<organism evidence="13 14">
    <name type="scientific">Furculomyces boomerangus</name>
    <dbReference type="NCBI Taxonomy" id="61424"/>
    <lineage>
        <taxon>Eukaryota</taxon>
        <taxon>Fungi</taxon>
        <taxon>Fungi incertae sedis</taxon>
        <taxon>Zoopagomycota</taxon>
        <taxon>Kickxellomycotina</taxon>
        <taxon>Harpellomycetes</taxon>
        <taxon>Harpellales</taxon>
        <taxon>Harpellaceae</taxon>
        <taxon>Furculomyces</taxon>
    </lineage>
</organism>
<dbReference type="Pfam" id="PF00731">
    <property type="entry name" value="AIRC"/>
    <property type="match status" value="1"/>
</dbReference>
<sequence length="615" mass="67218">MTFFDKKVGVLGGGQLGRMMIEAAHRLNIELVIVDPQTDSPAKQLSSGKDHIDLPFTDPEAIIKLAEKVDVITAEIEHVDTTTLSEIVKVQLQGKQFRNKKVGIYPSPKTIEVIQDKYRQHVVLHNASIPVAKFADVKDLLGARKIGKEFGYPFLLKAKKGAYDGRGNYVVKDPNELQTAWDTLSKQVIVKSSDKESGIHSDSGIYAEKMANFTKELAVMVVLGLDGETVCYPIVETEQKDNICHLVYTPVPIDGKILEKAQLVATNAVKVLNSTKVTIDEEGTKKTPKSAGVFGVELFLLENNEILVNEVAPRPHNSGHYTIEACETSQYENHLRAILGLPLGSTALKVNYAAMVNILGFSTPEDVNPMRYILHNALKVNGATVHFYGKKEVKKARKMGHITIVASNHAEFTSRVNQINKVIYAGEALATEKFDPDSEIYKETRKFGQVPLVGIIMGSDSDLPVMKAAAEELRRFGVSFELTIVSAHRTPHRMVEYAESARSRGLKVIIAGAGGAAHLPGMVAALTPLPVIGVPVKGRILDGVDSLHSIVQMPRGVPVATVAINNATNAGLLAVRILGGTYSNFSEGMIGYMNDMRSEVETKIEKLESVGWEDY</sequence>
<dbReference type="PIRSF" id="PIRSF001340">
    <property type="entry name" value="AIR_carboxylase"/>
    <property type="match status" value="1"/>
</dbReference>
<dbReference type="PANTHER" id="PTHR11609">
    <property type="entry name" value="PURINE BIOSYNTHESIS PROTEIN 6/7, PUR6/7"/>
    <property type="match status" value="1"/>
</dbReference>
<dbReference type="GO" id="GO:0004638">
    <property type="term" value="F:phosphoribosylaminoimidazole carboxylase activity"/>
    <property type="evidence" value="ECO:0007669"/>
    <property type="project" value="UniProtKB-UniRule"/>
</dbReference>
<keyword evidence="6 11" id="KW-0547">Nucleotide-binding</keyword>
<comment type="pathway">
    <text evidence="2 11">Purine metabolism; IMP biosynthesis via de novo pathway; 5-amino-1-(5-phospho-D-ribosyl)imidazole-4-carboxylate from 5-amino-1-(5-phospho-D-ribosyl)imidazole (carboxylase route): step 1/1.</text>
</comment>
<keyword evidence="14" id="KW-1185">Reference proteome</keyword>
<comment type="caution">
    <text evidence="13">The sequence shown here is derived from an EMBL/GenBank/DDBJ whole genome shotgun (WGS) entry which is preliminary data.</text>
</comment>
<evidence type="ECO:0000313" key="14">
    <source>
        <dbReference type="Proteomes" id="UP000245699"/>
    </source>
</evidence>
<dbReference type="InterPro" id="IPR013815">
    <property type="entry name" value="ATP_grasp_subdomain_1"/>
</dbReference>
<dbReference type="AlphaFoldDB" id="A0A2T9Y305"/>
<dbReference type="Proteomes" id="UP000245699">
    <property type="component" value="Unassembled WGS sequence"/>
</dbReference>
<dbReference type="PANTHER" id="PTHR11609:SF5">
    <property type="entry name" value="PHOSPHORIBOSYLAMINOIMIDAZOLE CARBOXYLASE"/>
    <property type="match status" value="1"/>
</dbReference>
<dbReference type="FunFam" id="3.40.50.1970:FF:000013">
    <property type="entry name" value="Phosphoribosylaminoimidazole carboxylase"/>
    <property type="match status" value="1"/>
</dbReference>
<comment type="catalytic activity">
    <reaction evidence="1 11">
        <text>5-amino-1-(5-phospho-D-ribosyl)imidazole-4-carboxylate + H(+) = 5-amino-1-(5-phospho-beta-D-ribosyl)imidazole + CO2</text>
        <dbReference type="Rhea" id="RHEA:10792"/>
        <dbReference type="ChEBI" id="CHEBI:15378"/>
        <dbReference type="ChEBI" id="CHEBI:16526"/>
        <dbReference type="ChEBI" id="CHEBI:77657"/>
        <dbReference type="ChEBI" id="CHEBI:137981"/>
        <dbReference type="EC" id="4.1.1.21"/>
    </reaction>
</comment>
<keyword evidence="7 11" id="KW-0658">Purine biosynthesis</keyword>
<keyword evidence="9 11" id="KW-0067">ATP-binding</keyword>
<dbReference type="GO" id="GO:0006189">
    <property type="term" value="P:'de novo' IMP biosynthetic process"/>
    <property type="evidence" value="ECO:0007669"/>
    <property type="project" value="UniProtKB-UniRule"/>
</dbReference>
<dbReference type="SUPFAM" id="SSF56059">
    <property type="entry name" value="Glutathione synthetase ATP-binding domain-like"/>
    <property type="match status" value="1"/>
</dbReference>
<accession>A0A2T9Y305</accession>
<dbReference type="Pfam" id="PF22660">
    <property type="entry name" value="RS_preATP-grasp-like"/>
    <property type="match status" value="1"/>
</dbReference>
<dbReference type="InterPro" id="IPR003135">
    <property type="entry name" value="ATP-grasp_carboxylate-amine"/>
</dbReference>
<dbReference type="OrthoDB" id="15425at2759"/>
<dbReference type="GO" id="GO:0046872">
    <property type="term" value="F:metal ion binding"/>
    <property type="evidence" value="ECO:0007669"/>
    <property type="project" value="InterPro"/>
</dbReference>
<dbReference type="InterPro" id="IPR005875">
    <property type="entry name" value="PurK"/>
</dbReference>
<evidence type="ECO:0000256" key="10">
    <source>
        <dbReference type="ARBA" id="ARBA00023239"/>
    </source>
</evidence>
<dbReference type="InterPro" id="IPR000031">
    <property type="entry name" value="PurE_dom"/>
</dbReference>
<evidence type="ECO:0000256" key="4">
    <source>
        <dbReference type="ARBA" id="ARBA00012329"/>
    </source>
</evidence>
<evidence type="ECO:0000256" key="5">
    <source>
        <dbReference type="ARBA" id="ARBA00021059"/>
    </source>
</evidence>
<evidence type="ECO:0000256" key="9">
    <source>
        <dbReference type="ARBA" id="ARBA00022840"/>
    </source>
</evidence>
<dbReference type="GO" id="GO:0005524">
    <property type="term" value="F:ATP binding"/>
    <property type="evidence" value="ECO:0007669"/>
    <property type="project" value="UniProtKB-UniRule"/>
</dbReference>
<dbReference type="SUPFAM" id="SSF52440">
    <property type="entry name" value="PreATP-grasp domain"/>
    <property type="match status" value="1"/>
</dbReference>
<dbReference type="PROSITE" id="PS50975">
    <property type="entry name" value="ATP_GRASP"/>
    <property type="match status" value="1"/>
</dbReference>
<dbReference type="InterPro" id="IPR033747">
    <property type="entry name" value="PurE_ClassI"/>
</dbReference>
<evidence type="ECO:0000256" key="3">
    <source>
        <dbReference type="ARBA" id="ARBA00006114"/>
    </source>
</evidence>
<dbReference type="SUPFAM" id="SSF51246">
    <property type="entry name" value="Rudiment single hybrid motif"/>
    <property type="match status" value="1"/>
</dbReference>
<name>A0A2T9Y305_9FUNG</name>
<dbReference type="NCBIfam" id="TIGR01161">
    <property type="entry name" value="purK"/>
    <property type="match status" value="1"/>
</dbReference>
<dbReference type="SUPFAM" id="SSF52255">
    <property type="entry name" value="N5-CAIR mutase (phosphoribosylaminoimidazole carboxylase, PurE)"/>
    <property type="match status" value="1"/>
</dbReference>
<dbReference type="Pfam" id="PF02222">
    <property type="entry name" value="ATP-grasp"/>
    <property type="match status" value="1"/>
</dbReference>
<gene>
    <name evidence="13" type="ORF">BB559_006442</name>
</gene>
<dbReference type="HAMAP" id="MF_01929">
    <property type="entry name" value="PurE_classI"/>
    <property type="match status" value="1"/>
</dbReference>
<dbReference type="Gene3D" id="3.30.1490.20">
    <property type="entry name" value="ATP-grasp fold, A domain"/>
    <property type="match status" value="1"/>
</dbReference>
<dbReference type="SMART" id="SM01001">
    <property type="entry name" value="AIRC"/>
    <property type="match status" value="1"/>
</dbReference>